<gene>
    <name evidence="2" type="ORF">DM48_6136</name>
</gene>
<dbReference type="EMBL" id="JPGG01000018">
    <property type="protein sequence ID" value="KGC10256.1"/>
    <property type="molecule type" value="Genomic_DNA"/>
</dbReference>
<evidence type="ECO:0000259" key="1">
    <source>
        <dbReference type="PROSITE" id="PS51186"/>
    </source>
</evidence>
<sequence length="218" mass="23939">MGAQQHAGHDQSLPVSPAMRQNAKVAFKSFPMPRIDLPLIAGPYDECFVDTIADIHTLSWQHAYAGLLPADYLMHQAPAERRVTWRARLLEGADGPLEISLGRVDGAPAGFSCLRPASEPEYGVYLDNLHVLPAFQGCGLGKRLLAQCAARAIESWPGRPLYLYVLDGNTQAREFYRRIGGNESAPFTDTFPGANVILPVRRVTWTDLPALIARLAPH</sequence>
<dbReference type="InterPro" id="IPR016181">
    <property type="entry name" value="Acyl_CoA_acyltransferase"/>
</dbReference>
<dbReference type="AlphaFoldDB" id="A0AAW3ERB4"/>
<dbReference type="Gene3D" id="3.40.630.30">
    <property type="match status" value="1"/>
</dbReference>
<evidence type="ECO:0000313" key="3">
    <source>
        <dbReference type="Proteomes" id="UP000029590"/>
    </source>
</evidence>
<dbReference type="KEGG" id="bgo:BM43_2761"/>
<dbReference type="CDD" id="cd04301">
    <property type="entry name" value="NAT_SF"/>
    <property type="match status" value="1"/>
</dbReference>
<reference evidence="2 3" key="1">
    <citation type="submission" date="2014-04" db="EMBL/GenBank/DDBJ databases">
        <authorList>
            <person name="Bishop-Lilly K.A."/>
            <person name="Broomall S.M."/>
            <person name="Chain P.S."/>
            <person name="Chertkov O."/>
            <person name="Coyne S.R."/>
            <person name="Daligault H.E."/>
            <person name="Davenport K.W."/>
            <person name="Erkkila T."/>
            <person name="Frey K.G."/>
            <person name="Gibbons H.S."/>
            <person name="Gu W."/>
            <person name="Jaissle J."/>
            <person name="Johnson S.L."/>
            <person name="Koroleva G.I."/>
            <person name="Ladner J.T."/>
            <person name="Lo C.-C."/>
            <person name="Minogue T.D."/>
            <person name="Munk C."/>
            <person name="Palacios G.F."/>
            <person name="Redden C.L."/>
            <person name="Rosenzweig C.N."/>
            <person name="Scholz M.B."/>
            <person name="Teshima H."/>
            <person name="Xu Y."/>
        </authorList>
    </citation>
    <scope>NUCLEOTIDE SEQUENCE [LARGE SCALE GENOMIC DNA]</scope>
    <source>
        <strain evidence="3">gladioli</strain>
    </source>
</reference>
<dbReference type="PROSITE" id="PS51186">
    <property type="entry name" value="GNAT"/>
    <property type="match status" value="1"/>
</dbReference>
<dbReference type="GO" id="GO:0016747">
    <property type="term" value="F:acyltransferase activity, transferring groups other than amino-acyl groups"/>
    <property type="evidence" value="ECO:0007669"/>
    <property type="project" value="InterPro"/>
</dbReference>
<protein>
    <submittedName>
        <fullName evidence="2">FR47-like family protein</fullName>
    </submittedName>
</protein>
<dbReference type="Proteomes" id="UP000029590">
    <property type="component" value="Unassembled WGS sequence"/>
</dbReference>
<feature type="domain" description="N-acetyltransferase" evidence="1">
    <location>
        <begin position="53"/>
        <end position="203"/>
    </location>
</feature>
<accession>A0AAW3ERB4</accession>
<evidence type="ECO:0000313" key="2">
    <source>
        <dbReference type="EMBL" id="KGC10256.1"/>
    </source>
</evidence>
<comment type="caution">
    <text evidence="2">The sequence shown here is derived from an EMBL/GenBank/DDBJ whole genome shotgun (WGS) entry which is preliminary data.</text>
</comment>
<dbReference type="Pfam" id="PF00583">
    <property type="entry name" value="Acetyltransf_1"/>
    <property type="match status" value="1"/>
</dbReference>
<name>A0AAW3ERB4_BURGA</name>
<organism evidence="2 3">
    <name type="scientific">Burkholderia gladioli</name>
    <name type="common">Pseudomonas marginata</name>
    <name type="synonym">Phytomonas marginata</name>
    <dbReference type="NCBI Taxonomy" id="28095"/>
    <lineage>
        <taxon>Bacteria</taxon>
        <taxon>Pseudomonadati</taxon>
        <taxon>Pseudomonadota</taxon>
        <taxon>Betaproteobacteria</taxon>
        <taxon>Burkholderiales</taxon>
        <taxon>Burkholderiaceae</taxon>
        <taxon>Burkholderia</taxon>
    </lineage>
</organism>
<dbReference type="SUPFAM" id="SSF55729">
    <property type="entry name" value="Acyl-CoA N-acyltransferases (Nat)"/>
    <property type="match status" value="1"/>
</dbReference>
<dbReference type="InterPro" id="IPR000182">
    <property type="entry name" value="GNAT_dom"/>
</dbReference>
<proteinExistence type="predicted"/>